<dbReference type="PANTHER" id="PTHR23024">
    <property type="entry name" value="ARYLACETAMIDE DEACETYLASE"/>
    <property type="match status" value="1"/>
</dbReference>
<dbReference type="GO" id="GO:0016787">
    <property type="term" value="F:hydrolase activity"/>
    <property type="evidence" value="ECO:0007669"/>
    <property type="project" value="InterPro"/>
</dbReference>
<reference evidence="2" key="1">
    <citation type="submission" date="2021-01" db="EMBL/GenBank/DDBJ databases">
        <title>Adiantum capillus-veneris genome.</title>
        <authorList>
            <person name="Fang Y."/>
            <person name="Liao Q."/>
        </authorList>
    </citation>
    <scope>NUCLEOTIDE SEQUENCE</scope>
    <source>
        <strain evidence="2">H3</strain>
        <tissue evidence="2">Leaf</tissue>
    </source>
</reference>
<dbReference type="InterPro" id="IPR050466">
    <property type="entry name" value="Carboxylest/Gibb_receptor"/>
</dbReference>
<name>A0A9D4UXJ9_ADICA</name>
<dbReference type="OrthoDB" id="408631at2759"/>
<comment type="caution">
    <text evidence="2">The sequence shown here is derived from an EMBL/GenBank/DDBJ whole genome shotgun (WGS) entry which is preliminary data.</text>
</comment>
<feature type="domain" description="Alpha/beta hydrolase fold-3" evidence="1">
    <location>
        <begin position="77"/>
        <end position="309"/>
    </location>
</feature>
<dbReference type="AlphaFoldDB" id="A0A9D4UXJ9"/>
<proteinExistence type="predicted"/>
<organism evidence="2 3">
    <name type="scientific">Adiantum capillus-veneris</name>
    <name type="common">Maidenhair fern</name>
    <dbReference type="NCBI Taxonomy" id="13818"/>
    <lineage>
        <taxon>Eukaryota</taxon>
        <taxon>Viridiplantae</taxon>
        <taxon>Streptophyta</taxon>
        <taxon>Embryophyta</taxon>
        <taxon>Tracheophyta</taxon>
        <taxon>Polypodiopsida</taxon>
        <taxon>Polypodiidae</taxon>
        <taxon>Polypodiales</taxon>
        <taxon>Pteridineae</taxon>
        <taxon>Pteridaceae</taxon>
        <taxon>Vittarioideae</taxon>
        <taxon>Adiantum</taxon>
    </lineage>
</organism>
<evidence type="ECO:0000259" key="1">
    <source>
        <dbReference type="Pfam" id="PF07859"/>
    </source>
</evidence>
<dbReference type="SUPFAM" id="SSF53474">
    <property type="entry name" value="alpha/beta-Hydrolases"/>
    <property type="match status" value="1"/>
</dbReference>
<sequence length="336" mass="37020">MADAGKEVEVDMSPFLCVYKDGSVCRNEIQPLLPPSPEPGVDGASKDITLNEGLGLWARLFLPSYPPPSHKPRLSIVLYFHGGGFLFGSPAWSNFHFFCSEMAKLSSSICISASYRLAPEHRLPTSIDDGFSALQWLHSQALLQGEGKHELMDPWLVNADFSKCFIAGESAGGALAHHVTTRAFNKPLSSASWEPMCIRGMILIHPGFMKSTRTQEELDCYQDDLMNWALADSCFTLVLPVGSSKDNPYFNPLPAITCRDSVFVLPKALVTLADNDALHFVGLEYVRALKDAGCHVDMVMAHGVGHVFFIAQPDSEQAQVMMQRITKFIAEEDKPL</sequence>
<gene>
    <name evidence="2" type="ORF">GOP47_0009944</name>
</gene>
<dbReference type="InterPro" id="IPR013094">
    <property type="entry name" value="AB_hydrolase_3"/>
</dbReference>
<evidence type="ECO:0000313" key="3">
    <source>
        <dbReference type="Proteomes" id="UP000886520"/>
    </source>
</evidence>
<keyword evidence="3" id="KW-1185">Reference proteome</keyword>
<dbReference type="InterPro" id="IPR029058">
    <property type="entry name" value="AB_hydrolase_fold"/>
</dbReference>
<dbReference type="PANTHER" id="PTHR23024:SF135">
    <property type="entry name" value="CELL DEATH ASSOCIATED PROTEIN"/>
    <property type="match status" value="1"/>
</dbReference>
<dbReference type="Gene3D" id="3.40.50.1820">
    <property type="entry name" value="alpha/beta hydrolase"/>
    <property type="match status" value="1"/>
</dbReference>
<dbReference type="Pfam" id="PF07859">
    <property type="entry name" value="Abhydrolase_3"/>
    <property type="match status" value="1"/>
</dbReference>
<evidence type="ECO:0000313" key="2">
    <source>
        <dbReference type="EMBL" id="KAI5075868.1"/>
    </source>
</evidence>
<protein>
    <recommendedName>
        <fullName evidence="1">Alpha/beta hydrolase fold-3 domain-containing protein</fullName>
    </recommendedName>
</protein>
<accession>A0A9D4UXJ9</accession>
<dbReference type="EMBL" id="JABFUD020000009">
    <property type="protein sequence ID" value="KAI5075868.1"/>
    <property type="molecule type" value="Genomic_DNA"/>
</dbReference>
<dbReference type="Proteomes" id="UP000886520">
    <property type="component" value="Chromosome 9"/>
</dbReference>